<feature type="signal peptide" evidence="6">
    <location>
        <begin position="1"/>
        <end position="22"/>
    </location>
</feature>
<protein>
    <submittedName>
        <fullName evidence="9">RagB/SusD family nutrient uptake outer membrane protein</fullName>
    </submittedName>
</protein>
<comment type="similarity">
    <text evidence="2">Belongs to the SusD family.</text>
</comment>
<accession>A0ABW3JLV4</accession>
<feature type="chain" id="PRO_5045497332" evidence="6">
    <location>
        <begin position="23"/>
        <end position="491"/>
    </location>
</feature>
<evidence type="ECO:0000256" key="5">
    <source>
        <dbReference type="ARBA" id="ARBA00023237"/>
    </source>
</evidence>
<dbReference type="CDD" id="cd08977">
    <property type="entry name" value="SusD"/>
    <property type="match status" value="1"/>
</dbReference>
<dbReference type="InterPro" id="IPR012944">
    <property type="entry name" value="SusD_RagB_dom"/>
</dbReference>
<dbReference type="EMBL" id="JBHTJI010000001">
    <property type="protein sequence ID" value="MFD0990516.1"/>
    <property type="molecule type" value="Genomic_DNA"/>
</dbReference>
<evidence type="ECO:0000256" key="2">
    <source>
        <dbReference type="ARBA" id="ARBA00006275"/>
    </source>
</evidence>
<reference evidence="10" key="1">
    <citation type="journal article" date="2019" name="Int. J. Syst. Evol. Microbiol.">
        <title>The Global Catalogue of Microorganisms (GCM) 10K type strain sequencing project: providing services to taxonomists for standard genome sequencing and annotation.</title>
        <authorList>
            <consortium name="The Broad Institute Genomics Platform"/>
            <consortium name="The Broad Institute Genome Sequencing Center for Infectious Disease"/>
            <person name="Wu L."/>
            <person name="Ma J."/>
        </authorList>
    </citation>
    <scope>NUCLEOTIDE SEQUENCE [LARGE SCALE GENOMIC DNA]</scope>
    <source>
        <strain evidence="10">CCUG 62414</strain>
    </source>
</reference>
<feature type="domain" description="SusD-like N-terminal" evidence="8">
    <location>
        <begin position="25"/>
        <end position="218"/>
    </location>
</feature>
<dbReference type="SUPFAM" id="SSF48452">
    <property type="entry name" value="TPR-like"/>
    <property type="match status" value="1"/>
</dbReference>
<evidence type="ECO:0000313" key="9">
    <source>
        <dbReference type="EMBL" id="MFD0990516.1"/>
    </source>
</evidence>
<comment type="caution">
    <text evidence="9">The sequence shown here is derived from an EMBL/GenBank/DDBJ whole genome shotgun (WGS) entry which is preliminary data.</text>
</comment>
<dbReference type="InterPro" id="IPR011990">
    <property type="entry name" value="TPR-like_helical_dom_sf"/>
</dbReference>
<dbReference type="PROSITE" id="PS51257">
    <property type="entry name" value="PROKAR_LIPOPROTEIN"/>
    <property type="match status" value="1"/>
</dbReference>
<name>A0ABW3JLV4_9FLAO</name>
<evidence type="ECO:0000256" key="4">
    <source>
        <dbReference type="ARBA" id="ARBA00023136"/>
    </source>
</evidence>
<dbReference type="Proteomes" id="UP001597061">
    <property type="component" value="Unassembled WGS sequence"/>
</dbReference>
<keyword evidence="4" id="KW-0472">Membrane</keyword>
<dbReference type="RefSeq" id="WP_379926111.1">
    <property type="nucleotide sequence ID" value="NZ_JBHTJI010000001.1"/>
</dbReference>
<evidence type="ECO:0000256" key="6">
    <source>
        <dbReference type="SAM" id="SignalP"/>
    </source>
</evidence>
<keyword evidence="3 6" id="KW-0732">Signal</keyword>
<gene>
    <name evidence="9" type="ORF">ACFQ1R_10445</name>
</gene>
<keyword evidence="10" id="KW-1185">Reference proteome</keyword>
<dbReference type="Pfam" id="PF14322">
    <property type="entry name" value="SusD-like_3"/>
    <property type="match status" value="1"/>
</dbReference>
<evidence type="ECO:0000259" key="7">
    <source>
        <dbReference type="Pfam" id="PF07980"/>
    </source>
</evidence>
<comment type="subcellular location">
    <subcellularLocation>
        <location evidence="1">Cell outer membrane</location>
    </subcellularLocation>
</comment>
<evidence type="ECO:0000256" key="1">
    <source>
        <dbReference type="ARBA" id="ARBA00004442"/>
    </source>
</evidence>
<dbReference type="InterPro" id="IPR033985">
    <property type="entry name" value="SusD-like_N"/>
</dbReference>
<sequence length="491" mass="55230">MKNFKTINILVSFAFLAIFSCADSFIDVDSQDENSEDFFNTEEDYQKALIAAYDYLQATAQQFQVAEIASDNTLAGGESATDTPGIQEIDDMIHTPTNAQLRNIWTWMYTGVNRTNYIMEFQDKTDFPNKTSVIAQTRFLRAFYYFELVKWFGDVPLVVDKRIQYGEQFGLERTPKAQVYAQIEEDLIFAAANLPYTQAQTGRITKGAAEALLGKAYLYQNKFPEAASVLENLITKGPHDLLPTATAPLMWENEYENSIESVFEIQYSDVDGGSYDCFQCLEGNYAVGFNGVRGYVGPVFDFGYSFNVPTQDAVDAFEPGDIRLAYSILDIKQWIIDNPTASYNEDAGYEQTGYFNRKYIARLGDANRPDAALTNPNNYRAIRFADVLLMAAEALNRGNISDDRAKIYLNRVRNRATLGSVSTTGTNLTNDIYKERRVELVGEGHRFFDLVRTGRAAGTIPGFQAGKHELFPIPIQEIELSGNTWAQNPGY</sequence>
<proteinExistence type="inferred from homology"/>
<dbReference type="Gene3D" id="1.25.40.390">
    <property type="match status" value="1"/>
</dbReference>
<evidence type="ECO:0000256" key="3">
    <source>
        <dbReference type="ARBA" id="ARBA00022729"/>
    </source>
</evidence>
<dbReference type="Pfam" id="PF07980">
    <property type="entry name" value="SusD_RagB"/>
    <property type="match status" value="1"/>
</dbReference>
<organism evidence="9 10">
    <name type="scientific">Mariniflexile jejuense</name>
    <dbReference type="NCBI Taxonomy" id="1173582"/>
    <lineage>
        <taxon>Bacteria</taxon>
        <taxon>Pseudomonadati</taxon>
        <taxon>Bacteroidota</taxon>
        <taxon>Flavobacteriia</taxon>
        <taxon>Flavobacteriales</taxon>
        <taxon>Flavobacteriaceae</taxon>
        <taxon>Mariniflexile</taxon>
    </lineage>
</organism>
<keyword evidence="5" id="KW-0998">Cell outer membrane</keyword>
<evidence type="ECO:0000259" key="8">
    <source>
        <dbReference type="Pfam" id="PF14322"/>
    </source>
</evidence>
<feature type="domain" description="RagB/SusD" evidence="7">
    <location>
        <begin position="333"/>
        <end position="491"/>
    </location>
</feature>
<evidence type="ECO:0000313" key="10">
    <source>
        <dbReference type="Proteomes" id="UP001597061"/>
    </source>
</evidence>